<dbReference type="RefSeq" id="WP_016415391.1">
    <property type="nucleotide sequence ID" value="NZ_AUAB01000001.1"/>
</dbReference>
<dbReference type="Proteomes" id="UP000014463">
    <property type="component" value="Unassembled WGS sequence"/>
</dbReference>
<dbReference type="AlphaFoldDB" id="S2KMC4"/>
<dbReference type="STRING" id="1121939.L861_17190"/>
<dbReference type="PATRIC" id="fig|1121939.11.peg.911"/>
<organism evidence="2 3">
    <name type="scientific">Litchfieldella anticariensis (strain DSM 16096 / CECT 5854 / CIP 108499 / LMG 22089 / FP35)</name>
    <name type="common">Halomonas anticariensis</name>
    <dbReference type="NCBI Taxonomy" id="1121939"/>
    <lineage>
        <taxon>Bacteria</taxon>
        <taxon>Pseudomonadati</taxon>
        <taxon>Pseudomonadota</taxon>
        <taxon>Gammaproteobacteria</taxon>
        <taxon>Oceanospirillales</taxon>
        <taxon>Halomonadaceae</taxon>
        <taxon>Litchfieldella</taxon>
    </lineage>
</organism>
<gene>
    <name evidence="2" type="ORF">L861_17190</name>
</gene>
<dbReference type="EMBL" id="ASTJ01000012">
    <property type="protein sequence ID" value="EPC03277.1"/>
    <property type="molecule type" value="Genomic_DNA"/>
</dbReference>
<feature type="signal peptide" evidence="1">
    <location>
        <begin position="1"/>
        <end position="26"/>
    </location>
</feature>
<evidence type="ECO:0000256" key="1">
    <source>
        <dbReference type="SAM" id="SignalP"/>
    </source>
</evidence>
<dbReference type="OrthoDB" id="9784149at2"/>
<comment type="caution">
    <text evidence="2">The sequence shown here is derived from an EMBL/GenBank/DDBJ whole genome shotgun (WGS) entry which is preliminary data.</text>
</comment>
<accession>S2KMC4</accession>
<sequence>MMMFWRRARLASALMLCLALSTASVATQTPHGWRAELQKRLEAIEADFPGELGVYVKDLGSGAGGRRSSGCRIRCVGVVHSLMSGV</sequence>
<proteinExistence type="predicted"/>
<keyword evidence="1" id="KW-0732">Signal</keyword>
<reference evidence="2 3" key="1">
    <citation type="journal article" date="2013" name="Genome Announc.">
        <title>Draft genome sequence of the moderately halophilic gammaproteobacterium Halomonas anticariensis FP35.</title>
        <authorList>
            <person name="Tahrioui A."/>
            <person name="Quesada E."/>
            <person name="Llamas I."/>
        </authorList>
    </citation>
    <scope>NUCLEOTIDE SEQUENCE [LARGE SCALE GENOMIC DNA]</scope>
    <source>
        <strain evidence="3">DSM 16096 / CECT 5854 / LMG 22089 / FP35</strain>
    </source>
</reference>
<feature type="chain" id="PRO_5004498355" evidence="1">
    <location>
        <begin position="27"/>
        <end position="86"/>
    </location>
</feature>
<evidence type="ECO:0000313" key="3">
    <source>
        <dbReference type="Proteomes" id="UP000014463"/>
    </source>
</evidence>
<protein>
    <submittedName>
        <fullName evidence="2">Uncharacterized protein</fullName>
    </submittedName>
</protein>
<keyword evidence="3" id="KW-1185">Reference proteome</keyword>
<name>S2KMC4_LITA3</name>
<evidence type="ECO:0000313" key="2">
    <source>
        <dbReference type="EMBL" id="EPC03277.1"/>
    </source>
</evidence>